<reference evidence="1 2" key="1">
    <citation type="submission" date="2021-01" db="EMBL/GenBank/DDBJ databases">
        <title>Paenibacillus sp.nov. isolated from the rhizosphere soil of tomato plant.</title>
        <authorList>
            <person name="Thin K.K."/>
            <person name="Zhang X."/>
            <person name="He S."/>
        </authorList>
    </citation>
    <scope>NUCLEOTIDE SEQUENCE [LARGE SCALE GENOMIC DNA]</scope>
    <source>
        <strain evidence="1 2">DXFW5</strain>
    </source>
</reference>
<protein>
    <submittedName>
        <fullName evidence="1">Alpha/beta hydrolase</fullName>
    </submittedName>
</protein>
<accession>A0ABS2HEE3</accession>
<dbReference type="EMBL" id="JADCNN020000030">
    <property type="protein sequence ID" value="MBM6998196.1"/>
    <property type="molecule type" value="Genomic_DNA"/>
</dbReference>
<dbReference type="Gene3D" id="3.40.50.1820">
    <property type="entry name" value="alpha/beta hydrolase"/>
    <property type="match status" value="1"/>
</dbReference>
<keyword evidence="2" id="KW-1185">Reference proteome</keyword>
<dbReference type="InterPro" id="IPR029058">
    <property type="entry name" value="AB_hydrolase_fold"/>
</dbReference>
<dbReference type="GO" id="GO:0016787">
    <property type="term" value="F:hydrolase activity"/>
    <property type="evidence" value="ECO:0007669"/>
    <property type="project" value="UniProtKB-KW"/>
</dbReference>
<comment type="caution">
    <text evidence="1">The sequence shown here is derived from an EMBL/GenBank/DDBJ whole genome shotgun (WGS) entry which is preliminary data.</text>
</comment>
<name>A0ABS2HEE3_9BACL</name>
<organism evidence="1 2">
    <name type="scientific">Paenibacillus rhizolycopersici</name>
    <dbReference type="NCBI Taxonomy" id="2780073"/>
    <lineage>
        <taxon>Bacteria</taxon>
        <taxon>Bacillati</taxon>
        <taxon>Bacillota</taxon>
        <taxon>Bacilli</taxon>
        <taxon>Bacillales</taxon>
        <taxon>Paenibacillaceae</taxon>
        <taxon>Paenibacillus</taxon>
    </lineage>
</organism>
<dbReference type="SUPFAM" id="SSF53474">
    <property type="entry name" value="alpha/beta-Hydrolases"/>
    <property type="match status" value="1"/>
</dbReference>
<evidence type="ECO:0000313" key="1">
    <source>
        <dbReference type="EMBL" id="MBM6998196.1"/>
    </source>
</evidence>
<dbReference type="Proteomes" id="UP001516620">
    <property type="component" value="Unassembled WGS sequence"/>
</dbReference>
<proteinExistence type="predicted"/>
<sequence>MLYAEGITCEGAIRMKHQKLVALADGSTLEVGLTGKPGGKTIMLPIAKKSAYGQEAESLRMWGVDPELGKRFVEGLSDQFQVLHFDYEGHRFQHPAPDHLTPESIVLDFLRIADEMQIETFSYYGYSWLALAGLQLAIRTNRLDSLIMGGFPPYGGPYREMLTVTAKTHEQALNASPSSKEPLQDFGNPEEIDWDQVQVALDSKQTKQFLTLYLSLIDFDDTSVQENITLPRLTFAGEADCIVYGENFGSVTVDIAGTLRKHEQALRQLGWDVAILPGNEMDHTKAMQPGTVLPVIRPWLAANLLN</sequence>
<keyword evidence="1" id="KW-0378">Hydrolase</keyword>
<gene>
    <name evidence="1" type="ORF">IM700_021220</name>
</gene>
<evidence type="ECO:0000313" key="2">
    <source>
        <dbReference type="Proteomes" id="UP001516620"/>
    </source>
</evidence>